<evidence type="ECO:0000313" key="3">
    <source>
        <dbReference type="EMBL" id="SEP84136.1"/>
    </source>
</evidence>
<evidence type="ECO:0000256" key="1">
    <source>
        <dbReference type="SAM" id="SignalP"/>
    </source>
</evidence>
<organism evidence="3 4">
    <name type="scientific">Faunimonas pinastri</name>
    <dbReference type="NCBI Taxonomy" id="1855383"/>
    <lineage>
        <taxon>Bacteria</taxon>
        <taxon>Pseudomonadati</taxon>
        <taxon>Pseudomonadota</taxon>
        <taxon>Alphaproteobacteria</taxon>
        <taxon>Hyphomicrobiales</taxon>
        <taxon>Afifellaceae</taxon>
        <taxon>Faunimonas</taxon>
    </lineage>
</organism>
<dbReference type="Pfam" id="PF05229">
    <property type="entry name" value="SCPU"/>
    <property type="match status" value="2"/>
</dbReference>
<dbReference type="Proteomes" id="UP000199647">
    <property type="component" value="Unassembled WGS sequence"/>
</dbReference>
<evidence type="ECO:0000259" key="2">
    <source>
        <dbReference type="Pfam" id="PF05229"/>
    </source>
</evidence>
<keyword evidence="1" id="KW-0732">Signal</keyword>
<feature type="domain" description="Spore coat protein U/FanG" evidence="2">
    <location>
        <begin position="18"/>
        <end position="160"/>
    </location>
</feature>
<feature type="signal peptide" evidence="1">
    <location>
        <begin position="1"/>
        <end position="21"/>
    </location>
</feature>
<sequence>MRALIVSLLLLFGACCGVAGAQTVSCSFTVPGGIVFPEMSAFSQSAVDTTGKLHVSCSQKGPVYLGPLSVAICPYLGAGSGGATASDRGMANGTSRLSYELFTDQARTQIWGSGGNASVGVPPLLILSVPTSGSATADATIYGRVAGNQNLPVGNYTSSFGAADTPFVYGTISVNVGGCALTLALGYSGSASFSVNETLAGGCSVGSSDLGFPNTTDLTRDDIAAQAAISVKCTATTPYSVALGMGSGGGTDPAQRRMKRTGGTETIAYGLYKDAAHHVPWGSTTGSDTLDGQTGSGLNQSIPVYGLVKKAPATPPPGSYSDDVAISINY</sequence>
<feature type="chain" id="PRO_5011674991" evidence="1">
    <location>
        <begin position="22"/>
        <end position="330"/>
    </location>
</feature>
<proteinExistence type="predicted"/>
<dbReference type="SMART" id="SM00972">
    <property type="entry name" value="SCPU"/>
    <property type="match status" value="2"/>
</dbReference>
<accession>A0A1H9B537</accession>
<dbReference type="InterPro" id="IPR007893">
    <property type="entry name" value="Spore_coat_U/FanG"/>
</dbReference>
<keyword evidence="3" id="KW-0946">Virion</keyword>
<protein>
    <submittedName>
        <fullName evidence="3">Spore coat protein U (SCPU) domain-containing protein</fullName>
    </submittedName>
</protein>
<reference evidence="3 4" key="1">
    <citation type="submission" date="2016-10" db="EMBL/GenBank/DDBJ databases">
        <authorList>
            <person name="de Groot N.N."/>
        </authorList>
    </citation>
    <scope>NUCLEOTIDE SEQUENCE [LARGE SCALE GENOMIC DNA]</scope>
    <source>
        <strain evidence="3 4">A52C2</strain>
    </source>
</reference>
<name>A0A1H9B537_9HYPH</name>
<evidence type="ECO:0000313" key="4">
    <source>
        <dbReference type="Proteomes" id="UP000199647"/>
    </source>
</evidence>
<keyword evidence="4" id="KW-1185">Reference proteome</keyword>
<keyword evidence="3" id="KW-0167">Capsid protein</keyword>
<dbReference type="InterPro" id="IPR053167">
    <property type="entry name" value="Spore_coat_component"/>
</dbReference>
<dbReference type="PROSITE" id="PS51257">
    <property type="entry name" value="PROKAR_LIPOPROTEIN"/>
    <property type="match status" value="1"/>
</dbReference>
<feature type="domain" description="Spore coat protein U/FanG" evidence="2">
    <location>
        <begin position="191"/>
        <end position="326"/>
    </location>
</feature>
<dbReference type="STRING" id="1855383.SAMN05216548_101615"/>
<gene>
    <name evidence="3" type="ORF">SAMN05216548_101615</name>
</gene>
<dbReference type="EMBL" id="FOFG01000001">
    <property type="protein sequence ID" value="SEP84136.1"/>
    <property type="molecule type" value="Genomic_DNA"/>
</dbReference>
<dbReference type="AlphaFoldDB" id="A0A1H9B537"/>
<dbReference type="RefSeq" id="WP_177176669.1">
    <property type="nucleotide sequence ID" value="NZ_FOFG01000001.1"/>
</dbReference>
<dbReference type="PANTHER" id="PTHR37089">
    <property type="entry name" value="PROTEIN U-RELATED"/>
    <property type="match status" value="1"/>
</dbReference>